<dbReference type="InterPro" id="IPR000313">
    <property type="entry name" value="PWWP_dom"/>
</dbReference>
<dbReference type="Gene3D" id="2.30.30.140">
    <property type="match status" value="1"/>
</dbReference>
<dbReference type="eggNOG" id="ENOG502QQX0">
    <property type="taxonomic scope" value="Eukaryota"/>
</dbReference>
<evidence type="ECO:0000313" key="3">
    <source>
        <dbReference type="EnsemblPlants" id="OB05G13240.1"/>
    </source>
</evidence>
<dbReference type="STRING" id="4533.J3M400"/>
<dbReference type="Gramene" id="OB05G13240.1">
    <property type="protein sequence ID" value="OB05G13240.1"/>
    <property type="gene ID" value="OB05G13240"/>
</dbReference>
<reference evidence="3" key="1">
    <citation type="journal article" date="2013" name="Nat. Commun.">
        <title>Whole-genome sequencing of Oryza brachyantha reveals mechanisms underlying Oryza genome evolution.</title>
        <authorList>
            <person name="Chen J."/>
            <person name="Huang Q."/>
            <person name="Gao D."/>
            <person name="Wang J."/>
            <person name="Lang Y."/>
            <person name="Liu T."/>
            <person name="Li B."/>
            <person name="Bai Z."/>
            <person name="Luis Goicoechea J."/>
            <person name="Liang C."/>
            <person name="Chen C."/>
            <person name="Zhang W."/>
            <person name="Sun S."/>
            <person name="Liao Y."/>
            <person name="Zhang X."/>
            <person name="Yang L."/>
            <person name="Song C."/>
            <person name="Wang M."/>
            <person name="Shi J."/>
            <person name="Liu G."/>
            <person name="Liu J."/>
            <person name="Zhou H."/>
            <person name="Zhou W."/>
            <person name="Yu Q."/>
            <person name="An N."/>
            <person name="Chen Y."/>
            <person name="Cai Q."/>
            <person name="Wang B."/>
            <person name="Liu B."/>
            <person name="Min J."/>
            <person name="Huang Y."/>
            <person name="Wu H."/>
            <person name="Li Z."/>
            <person name="Zhang Y."/>
            <person name="Yin Y."/>
            <person name="Song W."/>
            <person name="Jiang J."/>
            <person name="Jackson S.A."/>
            <person name="Wing R.A."/>
            <person name="Wang J."/>
            <person name="Chen M."/>
        </authorList>
    </citation>
    <scope>NUCLEOTIDE SEQUENCE [LARGE SCALE GENOMIC DNA]</scope>
    <source>
        <strain evidence="3">cv. IRGC 101232</strain>
    </source>
</reference>
<dbReference type="SUPFAM" id="SSF63748">
    <property type="entry name" value="Tudor/PWWP/MBT"/>
    <property type="match status" value="1"/>
</dbReference>
<feature type="domain" description="PWWP" evidence="2">
    <location>
        <begin position="1"/>
        <end position="60"/>
    </location>
</feature>
<dbReference type="PANTHER" id="PTHR10688">
    <property type="entry name" value="PWWP DOMAIN-CONTAINING PROTEIN"/>
    <property type="match status" value="1"/>
</dbReference>
<dbReference type="Proteomes" id="UP000006038">
    <property type="component" value="Chromosome 5"/>
</dbReference>
<protein>
    <recommendedName>
        <fullName evidence="2">PWWP domain-containing protein</fullName>
    </recommendedName>
</protein>
<proteinExistence type="predicted"/>
<accession>J3M400</accession>
<evidence type="ECO:0000256" key="1">
    <source>
        <dbReference type="SAM" id="Phobius"/>
    </source>
</evidence>
<keyword evidence="1" id="KW-1133">Transmembrane helix</keyword>
<dbReference type="InterPro" id="IPR052657">
    <property type="entry name" value="PDP_family_Arabidopsis"/>
</dbReference>
<dbReference type="HOGENOM" id="CLU_077318_0_0_1"/>
<dbReference type="CDD" id="cd05162">
    <property type="entry name" value="PWWP"/>
    <property type="match status" value="1"/>
</dbReference>
<dbReference type="OMA" id="IRICHAI"/>
<dbReference type="PANTHER" id="PTHR10688:SF5">
    <property type="entry name" value="PWWP DOMAIN-CONTAINING PROTEIN 1-RELATED"/>
    <property type="match status" value="1"/>
</dbReference>
<dbReference type="EnsemblPlants" id="OB05G13240.1">
    <property type="protein sequence ID" value="OB05G13240.1"/>
    <property type="gene ID" value="OB05G13240"/>
</dbReference>
<name>J3M400_ORYBR</name>
<keyword evidence="4" id="KW-1185">Reference proteome</keyword>
<dbReference type="PROSITE" id="PS50812">
    <property type="entry name" value="PWWP"/>
    <property type="match status" value="1"/>
</dbReference>
<evidence type="ECO:0000313" key="4">
    <source>
        <dbReference type="Proteomes" id="UP000006038"/>
    </source>
</evidence>
<dbReference type="AlphaFoldDB" id="J3M400"/>
<reference evidence="3" key="2">
    <citation type="submission" date="2013-04" db="UniProtKB">
        <authorList>
            <consortium name="EnsemblPlants"/>
        </authorList>
    </citation>
    <scope>IDENTIFICATION</scope>
</reference>
<dbReference type="Pfam" id="PF00855">
    <property type="entry name" value="PWWP"/>
    <property type="match status" value="1"/>
</dbReference>
<keyword evidence="1" id="KW-0812">Transmembrane</keyword>
<sequence length="305" mass="34402">MVWGKVKSHPWWPGHVYSITLTSDGEVRRGYRDGLVLVAFFGDSSYGWFEPHELLPFEENFPEKAAQGGGRNFPTAISEAADEVARRAALALLCPCRSPDAFRPHEADPRYLLVDVPGFDTDAEYHPDQVTAEREKIAPRALLDYLKGAALEQRDAADKVWNRNIPAVHMSAMLEAYRRSRFALKDPTYAQAFGMDYEKLQAEKAAALKKARQGIHTHMPNPVSCTVDYGFVSAAMYSNMIVKLTVILMVLYRLNFDSFVLNRGVDLLELVVCFIFLMICMLHKCFFPIGLIRICHAIITLSLPN</sequence>
<feature type="transmembrane region" description="Helical" evidence="1">
    <location>
        <begin position="229"/>
        <end position="255"/>
    </location>
</feature>
<organism evidence="3">
    <name type="scientific">Oryza brachyantha</name>
    <name type="common">malo sina</name>
    <dbReference type="NCBI Taxonomy" id="4533"/>
    <lineage>
        <taxon>Eukaryota</taxon>
        <taxon>Viridiplantae</taxon>
        <taxon>Streptophyta</taxon>
        <taxon>Embryophyta</taxon>
        <taxon>Tracheophyta</taxon>
        <taxon>Spermatophyta</taxon>
        <taxon>Magnoliopsida</taxon>
        <taxon>Liliopsida</taxon>
        <taxon>Poales</taxon>
        <taxon>Poaceae</taxon>
        <taxon>BOP clade</taxon>
        <taxon>Oryzoideae</taxon>
        <taxon>Oryzeae</taxon>
        <taxon>Oryzinae</taxon>
        <taxon>Oryza</taxon>
    </lineage>
</organism>
<dbReference type="SMART" id="SM00293">
    <property type="entry name" value="PWWP"/>
    <property type="match status" value="1"/>
</dbReference>
<evidence type="ECO:0000259" key="2">
    <source>
        <dbReference type="PROSITE" id="PS50812"/>
    </source>
</evidence>
<feature type="transmembrane region" description="Helical" evidence="1">
    <location>
        <begin position="267"/>
        <end position="292"/>
    </location>
</feature>
<keyword evidence="1" id="KW-0472">Membrane</keyword>